<sequence>MNMGTGKTSVVIPMAALVLANTSKLCRVIVPKALLLQTAQVLQSRIGGLNGRQVCHIPFSRRSPSNATTLSKYKDIHNRILQTGGIMLCLPSHILSFKLSGLQRLADHRLKDGRQMVEIQAWLDSTCRDVLDESDMTLSVYTQLIYPSGDLITLDGHAYRWLVVEQLLGFVEGHSSSLQKTFQGQVVVVPRHQGYPIIHFITKDPEDALNELLVEDICKGRLPQFQIREEEVENTKSLIRDIITGAHVSSSEWDQAYKSMKDVTFGPKILYLLRGLISQRILLVCLKKKWNIQYGLHPERQPIAVPFEAKGTPSQAAEYGHPDTTLILTCLAFYQQGLSKEQLKQGLQGVMQSDDAAAHYDRWVCSCTTLPPSLQYWSSLDPENDLQVETLWIYLRFDRTVINHHLNTYIFPRYAKQFPVKLLASGWDIPLLQPAGSGDEHSFTTGFSGTNDNKRILPQTIKQNDLPKLLHTNAEVLCHLLERRNADCYLTAVSGVRFDEHATLRFLCDKQIRVLIDAGAHILEMENQDVARTWLGIDTQAEGAVYFGANSQIMVRSRFQKDPMPLIASPFANDIEKCVVYIDEGHTRGTDLKLPADAKGAVTLSLGQTKDQTVKAAMRLRQLGTTQSVAFLAPPEVFQGILDLRLAHTQEFYRSSNIASRDVVRWLLEQSCKVNEQMMSLYLSQCRDFCRRTDMLWKYPDYATSKNDLEKVLGVIRQEEQQTLHQMYGPRLPSQQTARVTLASRQLQVFAQSVEQMARHVQSSYSSALMEVEQEREIVLEVEHMRENQKRIRHVALAFPGLDTAITAFIETGKLDTQGTGTRPPLLQAFDYVGRTKIGKVFGIQATASRLYVSHEFSQTIDMTHAREKDDIIRPVNWILWSPSSETALIVIPEEADVVVPLLRKIAKPRVWLLGYAAPVTKSMQTFNRLSCLTVPRWPSAREVPVWLGIEVGIFSGRLYFEFAEYKPLLAWLAALPNTGRAGGLASGGSEQLLQFLQEWLTFRRRTEDILYTPVGFVCQRQELHEGHFFFSGMGATTAHTASTAAGVRGREATLDHDEANGVL</sequence>
<dbReference type="GO" id="GO:0006508">
    <property type="term" value="P:proteolysis"/>
    <property type="evidence" value="ECO:0007669"/>
    <property type="project" value="UniProtKB-KW"/>
</dbReference>
<feature type="domain" description="DUF3638" evidence="7">
    <location>
        <begin position="1"/>
        <end position="178"/>
    </location>
</feature>
<dbReference type="InterPro" id="IPR051346">
    <property type="entry name" value="OTU_Deubiquitinase"/>
</dbReference>
<comment type="caution">
    <text evidence="9">The sequence shown here is derived from an EMBL/GenBank/DDBJ whole genome shotgun (WGS) entry which is preliminary data.</text>
</comment>
<evidence type="ECO:0000259" key="8">
    <source>
        <dbReference type="Pfam" id="PF12359"/>
    </source>
</evidence>
<dbReference type="Pfam" id="PF12340">
    <property type="entry name" value="DUF3638"/>
    <property type="match status" value="1"/>
</dbReference>
<evidence type="ECO:0000256" key="6">
    <source>
        <dbReference type="ARBA" id="ARBA00022807"/>
    </source>
</evidence>
<evidence type="ECO:0000256" key="1">
    <source>
        <dbReference type="ARBA" id="ARBA00000707"/>
    </source>
</evidence>
<dbReference type="GO" id="GO:0004843">
    <property type="term" value="F:cysteine-type deubiquitinase activity"/>
    <property type="evidence" value="ECO:0007669"/>
    <property type="project" value="UniProtKB-EC"/>
</dbReference>
<evidence type="ECO:0000256" key="5">
    <source>
        <dbReference type="ARBA" id="ARBA00022801"/>
    </source>
</evidence>
<keyword evidence="3" id="KW-0645">Protease</keyword>
<dbReference type="PANTHER" id="PTHR13367:SF33">
    <property type="entry name" value="P-LOOP CONTAINING NUCLEOSIDE TRIPHOSPHATE HYDROLASE PROTEIN"/>
    <property type="match status" value="1"/>
</dbReference>
<keyword evidence="10" id="KW-1185">Reference proteome</keyword>
<evidence type="ECO:0000313" key="10">
    <source>
        <dbReference type="Proteomes" id="UP001144673"/>
    </source>
</evidence>
<gene>
    <name evidence="9" type="ORF">LMH87_002868</name>
</gene>
<reference evidence="9" key="1">
    <citation type="journal article" date="2023" name="Access Microbiol">
        <title>De-novo genome assembly for Akanthomyces muscarius, a biocontrol agent of insect agricultural pests.</title>
        <authorList>
            <person name="Erdos Z."/>
            <person name="Studholme D.J."/>
            <person name="Raymond B."/>
            <person name="Sharma M."/>
        </authorList>
    </citation>
    <scope>NUCLEOTIDE SEQUENCE</scope>
    <source>
        <strain evidence="9">Ve6</strain>
    </source>
</reference>
<dbReference type="KEGG" id="amus:LMH87_002868"/>
<keyword evidence="4" id="KW-0833">Ubl conjugation pathway</keyword>
<evidence type="ECO:0000313" key="9">
    <source>
        <dbReference type="EMBL" id="KAJ4148395.1"/>
    </source>
</evidence>
<comment type="catalytic activity">
    <reaction evidence="1">
        <text>Thiol-dependent hydrolysis of ester, thioester, amide, peptide and isopeptide bonds formed by the C-terminal Gly of ubiquitin (a 76-residue protein attached to proteins as an intracellular targeting signal).</text>
        <dbReference type="EC" id="3.4.19.12"/>
    </reaction>
</comment>
<dbReference type="InterPro" id="IPR022099">
    <property type="entry name" value="DUF3638"/>
</dbReference>
<dbReference type="AlphaFoldDB" id="A0A9W8Q758"/>
<dbReference type="EMBL" id="JAJHUN010000010">
    <property type="protein sequence ID" value="KAJ4148395.1"/>
    <property type="molecule type" value="Genomic_DNA"/>
</dbReference>
<protein>
    <recommendedName>
        <fullName evidence="2">ubiquitinyl hydrolase 1</fullName>
        <ecNumber evidence="2">3.4.19.12</ecNumber>
    </recommendedName>
</protein>
<evidence type="ECO:0000256" key="2">
    <source>
        <dbReference type="ARBA" id="ARBA00012759"/>
    </source>
</evidence>
<name>A0A9W8Q758_AKAMU</name>
<keyword evidence="5" id="KW-0378">Hydrolase</keyword>
<evidence type="ECO:0000259" key="7">
    <source>
        <dbReference type="Pfam" id="PF12340"/>
    </source>
</evidence>
<dbReference type="GeneID" id="80890027"/>
<organism evidence="9 10">
    <name type="scientific">Akanthomyces muscarius</name>
    <name type="common">Entomopathogenic fungus</name>
    <name type="synonym">Lecanicillium muscarium</name>
    <dbReference type="NCBI Taxonomy" id="2231603"/>
    <lineage>
        <taxon>Eukaryota</taxon>
        <taxon>Fungi</taxon>
        <taxon>Dikarya</taxon>
        <taxon>Ascomycota</taxon>
        <taxon>Pezizomycotina</taxon>
        <taxon>Sordariomycetes</taxon>
        <taxon>Hypocreomycetidae</taxon>
        <taxon>Hypocreales</taxon>
        <taxon>Cordycipitaceae</taxon>
        <taxon>Akanthomyces</taxon>
    </lineage>
</organism>
<dbReference type="Pfam" id="PF12359">
    <property type="entry name" value="DUF3645"/>
    <property type="match status" value="1"/>
</dbReference>
<feature type="domain" description="DUF3645" evidence="8">
    <location>
        <begin position="297"/>
        <end position="329"/>
    </location>
</feature>
<dbReference type="EC" id="3.4.19.12" evidence="2"/>
<evidence type="ECO:0000256" key="3">
    <source>
        <dbReference type="ARBA" id="ARBA00022670"/>
    </source>
</evidence>
<keyword evidence="6" id="KW-0788">Thiol protease</keyword>
<dbReference type="RefSeq" id="XP_056051336.1">
    <property type="nucleotide sequence ID" value="XM_056194394.1"/>
</dbReference>
<proteinExistence type="predicted"/>
<accession>A0A9W8Q758</accession>
<evidence type="ECO:0000256" key="4">
    <source>
        <dbReference type="ARBA" id="ARBA00022786"/>
    </source>
</evidence>
<dbReference type="Proteomes" id="UP001144673">
    <property type="component" value="Chromosome 3"/>
</dbReference>
<dbReference type="PANTHER" id="PTHR13367">
    <property type="entry name" value="UBIQUITIN THIOESTERASE"/>
    <property type="match status" value="1"/>
</dbReference>
<dbReference type="InterPro" id="IPR022105">
    <property type="entry name" value="DUF3645"/>
</dbReference>